<dbReference type="EMBL" id="LR792683">
    <property type="protein sequence ID" value="CAB3390974.1"/>
    <property type="molecule type" value="Genomic_DNA"/>
</dbReference>
<organism evidence="1 2">
    <name type="scientific">Kyrpidia spormannii</name>
    <dbReference type="NCBI Taxonomy" id="2055160"/>
    <lineage>
        <taxon>Bacteria</taxon>
        <taxon>Bacillati</taxon>
        <taxon>Bacillota</taxon>
        <taxon>Bacilli</taxon>
        <taxon>Bacillales</taxon>
        <taxon>Alicyclobacillaceae</taxon>
        <taxon>Kyrpidia</taxon>
    </lineage>
</organism>
<gene>
    <name evidence="1" type="ORF">COOX1_0681</name>
</gene>
<name>A0A6F9E3J9_9BACL</name>
<evidence type="ECO:0000313" key="2">
    <source>
        <dbReference type="Proteomes" id="UP000502196"/>
    </source>
</evidence>
<reference evidence="1 2" key="1">
    <citation type="submission" date="2020-04" db="EMBL/GenBank/DDBJ databases">
        <authorList>
            <person name="Hogendoorn C."/>
        </authorList>
    </citation>
    <scope>NUCLEOTIDE SEQUENCE [LARGE SCALE GENOMIC DNA]</scope>
    <source>
        <strain evidence="1">COOX1</strain>
    </source>
</reference>
<protein>
    <submittedName>
        <fullName evidence="1">Uncharacterized protein</fullName>
    </submittedName>
</protein>
<dbReference type="Proteomes" id="UP000502196">
    <property type="component" value="Chromosome"/>
</dbReference>
<accession>A0A6F9E3J9</accession>
<dbReference type="AlphaFoldDB" id="A0A6F9E3J9"/>
<dbReference type="RefSeq" id="WP_215811059.1">
    <property type="nucleotide sequence ID" value="NZ_CP047971.1"/>
</dbReference>
<proteinExistence type="predicted"/>
<sequence>MGSTLANANNLEPGATWKFRAPVFEDNVKQFKVVEITGF</sequence>
<dbReference type="InterPro" id="IPR047676">
    <property type="entry name" value="FxLYD_dom"/>
</dbReference>
<dbReference type="NCBIfam" id="NF038353">
    <property type="entry name" value="FxLYD_dom"/>
    <property type="match status" value="1"/>
</dbReference>
<evidence type="ECO:0000313" key="1">
    <source>
        <dbReference type="EMBL" id="CAB3390974.1"/>
    </source>
</evidence>